<name>A0ABT2APF8_9BURK</name>
<accession>A0ABT2APF8</accession>
<reference evidence="2 3" key="1">
    <citation type="submission" date="2022-08" db="EMBL/GenBank/DDBJ databases">
        <title>Reclassification of Massilia species as members of the genera Telluria, Duganella, Pseudoduganella, Mokoshia gen. nov. and Zemynaea gen. nov. using orthogonal and non-orthogonal genome-based approaches.</title>
        <authorList>
            <person name="Bowman J.P."/>
        </authorList>
    </citation>
    <scope>NUCLEOTIDE SEQUENCE [LARGE SCALE GENOMIC DNA]</scope>
    <source>
        <strain evidence="2 3">JCM 31661</strain>
    </source>
</reference>
<comment type="caution">
    <text evidence="2">The sequence shown here is derived from an EMBL/GenBank/DDBJ whole genome shotgun (WGS) entry which is preliminary data.</text>
</comment>
<sequence>EATPQFTLTQQQTVTAPKKSPHKAGSGKAVFFYGPAAADAAQNLLFLLNFGQQSFLYCHHVRRKDAI</sequence>
<evidence type="ECO:0000256" key="1">
    <source>
        <dbReference type="SAM" id="MobiDB-lite"/>
    </source>
</evidence>
<keyword evidence="3" id="KW-1185">Reference proteome</keyword>
<feature type="non-terminal residue" evidence="2">
    <location>
        <position position="1"/>
    </location>
</feature>
<dbReference type="EMBL" id="JANUHA010000012">
    <property type="protein sequence ID" value="MCS0598099.1"/>
    <property type="molecule type" value="Genomic_DNA"/>
</dbReference>
<proteinExistence type="predicted"/>
<evidence type="ECO:0000313" key="2">
    <source>
        <dbReference type="EMBL" id="MCS0598099.1"/>
    </source>
</evidence>
<evidence type="ECO:0000313" key="3">
    <source>
        <dbReference type="Proteomes" id="UP001206572"/>
    </source>
</evidence>
<dbReference type="Proteomes" id="UP001206572">
    <property type="component" value="Unassembled WGS sequence"/>
</dbReference>
<feature type="region of interest" description="Disordered" evidence="1">
    <location>
        <begin position="1"/>
        <end position="24"/>
    </location>
</feature>
<gene>
    <name evidence="2" type="ORF">NX780_17250</name>
</gene>
<organism evidence="2 3">
    <name type="scientific">Massilia agri</name>
    <dbReference type="NCBI Taxonomy" id="1886785"/>
    <lineage>
        <taxon>Bacteria</taxon>
        <taxon>Pseudomonadati</taxon>
        <taxon>Pseudomonadota</taxon>
        <taxon>Betaproteobacteria</taxon>
        <taxon>Burkholderiales</taxon>
        <taxon>Oxalobacteraceae</taxon>
        <taxon>Telluria group</taxon>
        <taxon>Massilia</taxon>
    </lineage>
</organism>
<feature type="compositionally biased region" description="Polar residues" evidence="1">
    <location>
        <begin position="1"/>
        <end position="15"/>
    </location>
</feature>
<dbReference type="RefSeq" id="WP_258829116.1">
    <property type="nucleotide sequence ID" value="NZ_JANUHA010000012.1"/>
</dbReference>
<protein>
    <submittedName>
        <fullName evidence="2">Uncharacterized protein</fullName>
    </submittedName>
</protein>